<comment type="caution">
    <text evidence="2">The sequence shown here is derived from an EMBL/GenBank/DDBJ whole genome shotgun (WGS) entry which is preliminary data.</text>
</comment>
<evidence type="ECO:0000313" key="2">
    <source>
        <dbReference type="EMBL" id="PJJ81355.1"/>
    </source>
</evidence>
<feature type="transmembrane region" description="Helical" evidence="1">
    <location>
        <begin position="103"/>
        <end position="127"/>
    </location>
</feature>
<feature type="transmembrane region" description="Helical" evidence="1">
    <location>
        <begin position="148"/>
        <end position="167"/>
    </location>
</feature>
<accession>A0A2M9D6L1</accession>
<feature type="transmembrane region" description="Helical" evidence="1">
    <location>
        <begin position="12"/>
        <end position="31"/>
    </location>
</feature>
<evidence type="ECO:0000313" key="3">
    <source>
        <dbReference type="Proteomes" id="UP000231742"/>
    </source>
</evidence>
<dbReference type="EMBL" id="PGFH01000001">
    <property type="protein sequence ID" value="PJJ81355.1"/>
    <property type="molecule type" value="Genomic_DNA"/>
</dbReference>
<dbReference type="RefSeq" id="WP_100388047.1">
    <property type="nucleotide sequence ID" value="NZ_BMZU01000001.1"/>
</dbReference>
<evidence type="ECO:0000256" key="1">
    <source>
        <dbReference type="SAM" id="Phobius"/>
    </source>
</evidence>
<keyword evidence="1" id="KW-1133">Transmembrane helix</keyword>
<dbReference type="InterPro" id="IPR038750">
    <property type="entry name" value="YczE/YyaS-like"/>
</dbReference>
<keyword evidence="1" id="KW-0472">Membrane</keyword>
<dbReference type="OrthoDB" id="154912at2"/>
<keyword evidence="1" id="KW-0812">Transmembrane</keyword>
<feature type="transmembrane region" description="Helical" evidence="1">
    <location>
        <begin position="51"/>
        <end position="69"/>
    </location>
</feature>
<gene>
    <name evidence="2" type="ORF">CLV85_0528</name>
</gene>
<dbReference type="AlphaFoldDB" id="A0A2M9D6L1"/>
<reference evidence="2 3" key="1">
    <citation type="submission" date="2017-11" db="EMBL/GenBank/DDBJ databases">
        <title>Genomic Encyclopedia of Archaeal and Bacterial Type Strains, Phase II (KMG-II): From Individual Species to Whole Genera.</title>
        <authorList>
            <person name="Goeker M."/>
        </authorList>
    </citation>
    <scope>NUCLEOTIDE SEQUENCE [LARGE SCALE GENOMIC DNA]</scope>
    <source>
        <strain evidence="2 3">DSM 16400</strain>
    </source>
</reference>
<dbReference type="Proteomes" id="UP000231742">
    <property type="component" value="Unassembled WGS sequence"/>
</dbReference>
<dbReference type="PANTHER" id="PTHR40078:SF1">
    <property type="entry name" value="INTEGRAL MEMBRANE PROTEIN"/>
    <property type="match status" value="1"/>
</dbReference>
<dbReference type="PANTHER" id="PTHR40078">
    <property type="entry name" value="INTEGRAL MEMBRANE PROTEIN-RELATED"/>
    <property type="match status" value="1"/>
</dbReference>
<proteinExistence type="predicted"/>
<protein>
    <submittedName>
        <fullName evidence="2">Putative membrane protein YczE</fullName>
    </submittedName>
</protein>
<sequence length="216" mass="22807">MTPRLTMTRRIAQLGFGLFFYGFAIALMIRAEIGVAPWDVLGQGVSLSTGLPFGLVTNIVGLIVLLLWIPIRQKPGIGTVFNVALVGPSAQVGLWILPEIEGLGLRILVFVAGLLLLGIATGLYLGARFGPGPRDGLMTGIHHRYGGKIWIVRSSIELVVLTIGAILGGNLGWGTLAFALLIGPIVHFTMPRLMVPAAITAGTVVTPEPSPDVTVN</sequence>
<name>A0A2M9D6L1_9MICO</name>
<keyword evidence="3" id="KW-1185">Reference proteome</keyword>
<feature type="transmembrane region" description="Helical" evidence="1">
    <location>
        <begin position="76"/>
        <end position="97"/>
    </location>
</feature>
<organism evidence="2 3">
    <name type="scientific">Salinibacterium amurskyense</name>
    <dbReference type="NCBI Taxonomy" id="205941"/>
    <lineage>
        <taxon>Bacteria</taxon>
        <taxon>Bacillati</taxon>
        <taxon>Actinomycetota</taxon>
        <taxon>Actinomycetes</taxon>
        <taxon>Micrococcales</taxon>
        <taxon>Microbacteriaceae</taxon>
        <taxon>Salinibacterium</taxon>
    </lineage>
</organism>
<feature type="transmembrane region" description="Helical" evidence="1">
    <location>
        <begin position="173"/>
        <end position="190"/>
    </location>
</feature>
<dbReference type="Pfam" id="PF19700">
    <property type="entry name" value="DUF6198"/>
    <property type="match status" value="1"/>
</dbReference>